<dbReference type="InterPro" id="IPR027478">
    <property type="entry name" value="LdcA_N"/>
</dbReference>
<keyword evidence="11" id="KW-1185">Reference proteome</keyword>
<dbReference type="Proteomes" id="UP000481583">
    <property type="component" value="Unassembled WGS sequence"/>
</dbReference>
<dbReference type="GO" id="GO:0008236">
    <property type="term" value="F:serine-type peptidase activity"/>
    <property type="evidence" value="ECO:0007669"/>
    <property type="project" value="UniProtKB-KW"/>
</dbReference>
<dbReference type="RefSeq" id="WP_165237802.1">
    <property type="nucleotide sequence ID" value="NZ_JAAKZV010000061.1"/>
</dbReference>
<dbReference type="Gene3D" id="3.50.30.60">
    <property type="entry name" value="LD-carboxypeptidase A C-terminal domain-like"/>
    <property type="match status" value="1"/>
</dbReference>
<evidence type="ECO:0000256" key="1">
    <source>
        <dbReference type="ARBA" id="ARBA00010233"/>
    </source>
</evidence>
<keyword evidence="4" id="KW-0378">Hydrolase</keyword>
<feature type="active site" description="Nucleophile" evidence="6">
    <location>
        <position position="124"/>
    </location>
</feature>
<dbReference type="Gene3D" id="3.40.50.10740">
    <property type="entry name" value="Class I glutamine amidotransferase-like"/>
    <property type="match status" value="1"/>
</dbReference>
<evidence type="ECO:0000259" key="8">
    <source>
        <dbReference type="Pfam" id="PF02016"/>
    </source>
</evidence>
<dbReference type="CDD" id="cd07025">
    <property type="entry name" value="Peptidase_S66"/>
    <property type="match status" value="1"/>
</dbReference>
<keyword evidence="3" id="KW-0645">Protease</keyword>
<feature type="active site" description="Charge relay system" evidence="6">
    <location>
        <position position="286"/>
    </location>
</feature>
<dbReference type="PIRSF" id="PIRSF028757">
    <property type="entry name" value="LD-carboxypeptidase"/>
    <property type="match status" value="1"/>
</dbReference>
<dbReference type="InterPro" id="IPR040921">
    <property type="entry name" value="Peptidase_S66C"/>
</dbReference>
<dbReference type="PANTHER" id="PTHR30237:SF2">
    <property type="entry name" value="MUREIN TETRAPEPTIDE CARBOXYPEPTIDASE"/>
    <property type="match status" value="1"/>
</dbReference>
<evidence type="ECO:0000256" key="4">
    <source>
        <dbReference type="ARBA" id="ARBA00022801"/>
    </source>
</evidence>
<dbReference type="GO" id="GO:0004180">
    <property type="term" value="F:carboxypeptidase activity"/>
    <property type="evidence" value="ECO:0007669"/>
    <property type="project" value="UniProtKB-KW"/>
</dbReference>
<proteinExistence type="inferred from homology"/>
<dbReference type="AlphaFoldDB" id="A0A6G4U2F3"/>
<dbReference type="SUPFAM" id="SSF141986">
    <property type="entry name" value="LD-carboxypeptidase A C-terminal domain-like"/>
    <property type="match status" value="1"/>
</dbReference>
<protein>
    <submittedName>
        <fullName evidence="10">LD-carboxypeptidase</fullName>
    </submittedName>
</protein>
<feature type="active site" description="Charge relay system" evidence="6">
    <location>
        <position position="221"/>
    </location>
</feature>
<feature type="region of interest" description="Disordered" evidence="7">
    <location>
        <begin position="1"/>
        <end position="21"/>
    </location>
</feature>
<evidence type="ECO:0000256" key="7">
    <source>
        <dbReference type="SAM" id="MobiDB-lite"/>
    </source>
</evidence>
<evidence type="ECO:0000256" key="2">
    <source>
        <dbReference type="ARBA" id="ARBA00022645"/>
    </source>
</evidence>
<evidence type="ECO:0000259" key="9">
    <source>
        <dbReference type="Pfam" id="PF17676"/>
    </source>
</evidence>
<keyword evidence="5" id="KW-0720">Serine protease</keyword>
<accession>A0A6G4U2F3</accession>
<organism evidence="10 11">
    <name type="scientific">Streptomyces coryli</name>
    <dbReference type="NCBI Taxonomy" id="1128680"/>
    <lineage>
        <taxon>Bacteria</taxon>
        <taxon>Bacillati</taxon>
        <taxon>Actinomycetota</taxon>
        <taxon>Actinomycetes</taxon>
        <taxon>Kitasatosporales</taxon>
        <taxon>Streptomycetaceae</taxon>
        <taxon>Streptomyces</taxon>
    </lineage>
</organism>
<reference evidence="10 11" key="1">
    <citation type="submission" date="2020-02" db="EMBL/GenBank/DDBJ databases">
        <title>Whole-genome analyses of novel actinobacteria.</title>
        <authorList>
            <person name="Sahin N."/>
        </authorList>
    </citation>
    <scope>NUCLEOTIDE SEQUENCE [LARGE SCALE GENOMIC DNA]</scope>
    <source>
        <strain evidence="10 11">A7024</strain>
    </source>
</reference>
<evidence type="ECO:0000313" key="10">
    <source>
        <dbReference type="EMBL" id="NGN65411.1"/>
    </source>
</evidence>
<dbReference type="EMBL" id="JAAKZV010000061">
    <property type="protein sequence ID" value="NGN65411.1"/>
    <property type="molecule type" value="Genomic_DNA"/>
</dbReference>
<dbReference type="GO" id="GO:0006508">
    <property type="term" value="P:proteolysis"/>
    <property type="evidence" value="ECO:0007669"/>
    <property type="project" value="UniProtKB-KW"/>
</dbReference>
<dbReference type="SUPFAM" id="SSF52317">
    <property type="entry name" value="Class I glutamine amidotransferase-like"/>
    <property type="match status" value="1"/>
</dbReference>
<feature type="domain" description="LD-carboxypeptidase N-terminal" evidence="8">
    <location>
        <begin position="24"/>
        <end position="144"/>
    </location>
</feature>
<evidence type="ECO:0000256" key="6">
    <source>
        <dbReference type="PIRSR" id="PIRSR028757-1"/>
    </source>
</evidence>
<feature type="domain" description="LD-carboxypeptidase C-terminal" evidence="9">
    <location>
        <begin position="189"/>
        <end position="300"/>
    </location>
</feature>
<dbReference type="InterPro" id="IPR040449">
    <property type="entry name" value="Peptidase_S66_N"/>
</dbReference>
<evidence type="ECO:0000256" key="3">
    <source>
        <dbReference type="ARBA" id="ARBA00022670"/>
    </source>
</evidence>
<comment type="similarity">
    <text evidence="1">Belongs to the peptidase S66 family.</text>
</comment>
<comment type="caution">
    <text evidence="10">The sequence shown here is derived from an EMBL/GenBank/DDBJ whole genome shotgun (WGS) entry which is preliminary data.</text>
</comment>
<dbReference type="InterPro" id="IPR029062">
    <property type="entry name" value="Class_I_gatase-like"/>
</dbReference>
<sequence length="316" mass="33444">MMEGAGAGVSPLTRPPRLRPGDRVAVVAPSGPFPRERLDAGVDILHGWDLDPVAGEHVFTGHPRFGYLAADDADRAKDFQRAWCDPAVRAVFAGRGGYGSQRMVDLLDWEAMRAAGPKVYVGFSDSTPLHEAIATRLGLVTLHGPMPAWTVFLKDAATQEQLRRTLFDPESVTGLTSPQAGPLVPGRARGVTLGGCVSLLAAELGTPAARPGAAGGILLIEDVEEEDYRLDRILTQLLRSGWLDGVAGVVCGSWEDCGPYEDVRAVLRDRLAPLGVPVLERLQFGHGTPALTVPLGVPAVLDADAGTLTLETPALA</sequence>
<dbReference type="PANTHER" id="PTHR30237">
    <property type="entry name" value="MURAMOYLTETRAPEPTIDE CARBOXYPEPTIDASE"/>
    <property type="match status" value="1"/>
</dbReference>
<name>A0A6G4U2F3_9ACTN</name>
<evidence type="ECO:0000313" key="11">
    <source>
        <dbReference type="Proteomes" id="UP000481583"/>
    </source>
</evidence>
<gene>
    <name evidence="10" type="ORF">G5C51_16085</name>
</gene>
<dbReference type="InterPro" id="IPR003507">
    <property type="entry name" value="S66_fam"/>
</dbReference>
<dbReference type="Pfam" id="PF02016">
    <property type="entry name" value="Peptidase_S66"/>
    <property type="match status" value="1"/>
</dbReference>
<evidence type="ECO:0000256" key="5">
    <source>
        <dbReference type="ARBA" id="ARBA00022825"/>
    </source>
</evidence>
<keyword evidence="2 10" id="KW-0121">Carboxypeptidase</keyword>
<dbReference type="Pfam" id="PF17676">
    <property type="entry name" value="Peptidase_S66C"/>
    <property type="match status" value="1"/>
</dbReference>
<dbReference type="InterPro" id="IPR027461">
    <property type="entry name" value="Carboxypeptidase_A_C_sf"/>
</dbReference>